<reference evidence="20 21" key="1">
    <citation type="submission" date="2020-08" db="EMBL/GenBank/DDBJ databases">
        <title>Genomic Encyclopedia of Type Strains, Phase IV (KMG-IV): sequencing the most valuable type-strain genomes for metagenomic binning, comparative biology and taxonomic classification.</title>
        <authorList>
            <person name="Goeker M."/>
        </authorList>
    </citation>
    <scope>NUCLEOTIDE SEQUENCE [LARGE SCALE GENOMIC DNA]</scope>
    <source>
        <strain evidence="20 21">DSM 25481</strain>
    </source>
</reference>
<dbReference type="Proteomes" id="UP000528964">
    <property type="component" value="Unassembled WGS sequence"/>
</dbReference>
<dbReference type="Pfam" id="PF01148">
    <property type="entry name" value="CTP_transf_1"/>
    <property type="match status" value="1"/>
</dbReference>
<dbReference type="UniPathway" id="UPA00557">
    <property type="reaction ID" value="UER00614"/>
</dbReference>
<comment type="similarity">
    <text evidence="5 18">Belongs to the CDS family.</text>
</comment>
<comment type="catalytic activity">
    <reaction evidence="1 18">
        <text>a 1,2-diacyl-sn-glycero-3-phosphate + CTP + H(+) = a CDP-1,2-diacyl-sn-glycerol + diphosphate</text>
        <dbReference type="Rhea" id="RHEA:16229"/>
        <dbReference type="ChEBI" id="CHEBI:15378"/>
        <dbReference type="ChEBI" id="CHEBI:33019"/>
        <dbReference type="ChEBI" id="CHEBI:37563"/>
        <dbReference type="ChEBI" id="CHEBI:58332"/>
        <dbReference type="ChEBI" id="CHEBI:58608"/>
        <dbReference type="EC" id="2.7.7.41"/>
    </reaction>
</comment>
<dbReference type="EC" id="2.7.7.41" evidence="6 18"/>
<evidence type="ECO:0000256" key="16">
    <source>
        <dbReference type="ARBA" id="ARBA00023209"/>
    </source>
</evidence>
<evidence type="ECO:0000256" key="11">
    <source>
        <dbReference type="ARBA" id="ARBA00022692"/>
    </source>
</evidence>
<keyword evidence="14" id="KW-0443">Lipid metabolism</keyword>
<keyword evidence="10 18" id="KW-0808">Transferase</keyword>
<comment type="caution">
    <text evidence="20">The sequence shown here is derived from an EMBL/GenBank/DDBJ whole genome shotgun (WGS) entry which is preliminary data.</text>
</comment>
<dbReference type="PANTHER" id="PTHR46382:SF1">
    <property type="entry name" value="PHOSPHATIDATE CYTIDYLYLTRANSFERASE"/>
    <property type="match status" value="1"/>
</dbReference>
<evidence type="ECO:0000256" key="10">
    <source>
        <dbReference type="ARBA" id="ARBA00022679"/>
    </source>
</evidence>
<evidence type="ECO:0000256" key="5">
    <source>
        <dbReference type="ARBA" id="ARBA00010185"/>
    </source>
</evidence>
<feature type="transmembrane region" description="Helical" evidence="19">
    <location>
        <begin position="181"/>
        <end position="201"/>
    </location>
</feature>
<keyword evidence="12 18" id="KW-0548">Nucleotidyltransferase</keyword>
<feature type="transmembrane region" description="Helical" evidence="19">
    <location>
        <begin position="14"/>
        <end position="34"/>
    </location>
</feature>
<evidence type="ECO:0000256" key="4">
    <source>
        <dbReference type="ARBA" id="ARBA00005189"/>
    </source>
</evidence>
<feature type="transmembrane region" description="Helical" evidence="19">
    <location>
        <begin position="118"/>
        <end position="135"/>
    </location>
</feature>
<dbReference type="GO" id="GO:0005886">
    <property type="term" value="C:plasma membrane"/>
    <property type="evidence" value="ECO:0007669"/>
    <property type="project" value="UniProtKB-SubCell"/>
</dbReference>
<feature type="transmembrane region" description="Helical" evidence="19">
    <location>
        <begin position="141"/>
        <end position="161"/>
    </location>
</feature>
<sequence length="284" mass="28662">MTEAPQAARSSSELAKRVVSGVVMIAAALLSAWIGGLLFAVFWTLAGVAVGVEWAWLSSPDPRARRRAAQTVGLTLGVAGALVGLASYFAIPFWVIAAALAIGAAAAALLARPVYVTAAAVPYGAAVFIGVILLRRDPHDGLLATLWLFAVVWATDIAAYFTGRAIGGPKLAPRISPKKTWSGAVGGAAAAACAGVGVAALGGVGNLWPVALVALVTAVLAELGDLFESGVKRAFGAKDSSQLIPGHGGLMDRLDGFLVAATFVAAVGLARGGLDGAGQGLLRW</sequence>
<evidence type="ECO:0000256" key="18">
    <source>
        <dbReference type="RuleBase" id="RU003938"/>
    </source>
</evidence>
<organism evidence="20 21">
    <name type="scientific">Hansschlegelia beijingensis</name>
    <dbReference type="NCBI Taxonomy" id="1133344"/>
    <lineage>
        <taxon>Bacteria</taxon>
        <taxon>Pseudomonadati</taxon>
        <taxon>Pseudomonadota</taxon>
        <taxon>Alphaproteobacteria</taxon>
        <taxon>Hyphomicrobiales</taxon>
        <taxon>Methylopilaceae</taxon>
        <taxon>Hansschlegelia</taxon>
    </lineage>
</organism>
<keyword evidence="11 18" id="KW-0812">Transmembrane</keyword>
<accession>A0A7W6D720</accession>
<evidence type="ECO:0000256" key="9">
    <source>
        <dbReference type="ARBA" id="ARBA00022516"/>
    </source>
</evidence>
<evidence type="ECO:0000256" key="15">
    <source>
        <dbReference type="ARBA" id="ARBA00023136"/>
    </source>
</evidence>
<gene>
    <name evidence="20" type="ORF">GGR24_003034</name>
</gene>
<evidence type="ECO:0000256" key="19">
    <source>
        <dbReference type="SAM" id="Phobius"/>
    </source>
</evidence>
<protein>
    <recommendedName>
        <fullName evidence="7 18">Phosphatidate cytidylyltransferase</fullName>
        <ecNumber evidence="6 18">2.7.7.41</ecNumber>
    </recommendedName>
</protein>
<comment type="pathway">
    <text evidence="3 18">Phospholipid metabolism; CDP-diacylglycerol biosynthesis; CDP-diacylglycerol from sn-glycerol 3-phosphate: step 3/3.</text>
</comment>
<dbReference type="GO" id="GO:0016024">
    <property type="term" value="P:CDP-diacylglycerol biosynthetic process"/>
    <property type="evidence" value="ECO:0007669"/>
    <property type="project" value="UniProtKB-UniPathway"/>
</dbReference>
<keyword evidence="17" id="KW-1208">Phospholipid metabolism</keyword>
<evidence type="ECO:0000256" key="12">
    <source>
        <dbReference type="ARBA" id="ARBA00022695"/>
    </source>
</evidence>
<dbReference type="PROSITE" id="PS01315">
    <property type="entry name" value="CDS"/>
    <property type="match status" value="1"/>
</dbReference>
<keyword evidence="8" id="KW-1003">Cell membrane</keyword>
<keyword evidence="15 19" id="KW-0472">Membrane</keyword>
<proteinExistence type="inferred from homology"/>
<comment type="pathway">
    <text evidence="4">Lipid metabolism.</text>
</comment>
<evidence type="ECO:0000256" key="13">
    <source>
        <dbReference type="ARBA" id="ARBA00022989"/>
    </source>
</evidence>
<evidence type="ECO:0000256" key="3">
    <source>
        <dbReference type="ARBA" id="ARBA00005119"/>
    </source>
</evidence>
<keyword evidence="16" id="KW-0594">Phospholipid biosynthesis</keyword>
<dbReference type="RefSeq" id="WP_343066266.1">
    <property type="nucleotide sequence ID" value="NZ_JACIDR010000005.1"/>
</dbReference>
<keyword evidence="13 19" id="KW-1133">Transmembrane helix</keyword>
<evidence type="ECO:0000256" key="8">
    <source>
        <dbReference type="ARBA" id="ARBA00022475"/>
    </source>
</evidence>
<keyword evidence="9" id="KW-0444">Lipid biosynthesis</keyword>
<evidence type="ECO:0000256" key="7">
    <source>
        <dbReference type="ARBA" id="ARBA00019373"/>
    </source>
</evidence>
<evidence type="ECO:0000256" key="2">
    <source>
        <dbReference type="ARBA" id="ARBA00004651"/>
    </source>
</evidence>
<evidence type="ECO:0000313" key="20">
    <source>
        <dbReference type="EMBL" id="MBB3974353.1"/>
    </source>
</evidence>
<evidence type="ECO:0000256" key="1">
    <source>
        <dbReference type="ARBA" id="ARBA00001698"/>
    </source>
</evidence>
<comment type="subcellular location">
    <subcellularLocation>
        <location evidence="2">Cell membrane</location>
        <topology evidence="2">Multi-pass membrane protein</topology>
    </subcellularLocation>
</comment>
<evidence type="ECO:0000256" key="17">
    <source>
        <dbReference type="ARBA" id="ARBA00023264"/>
    </source>
</evidence>
<evidence type="ECO:0000313" key="21">
    <source>
        <dbReference type="Proteomes" id="UP000528964"/>
    </source>
</evidence>
<dbReference type="GO" id="GO:0004605">
    <property type="term" value="F:phosphatidate cytidylyltransferase activity"/>
    <property type="evidence" value="ECO:0007669"/>
    <property type="project" value="UniProtKB-EC"/>
</dbReference>
<name>A0A7W6D720_9HYPH</name>
<dbReference type="EMBL" id="JACIDR010000005">
    <property type="protein sequence ID" value="MBB3974353.1"/>
    <property type="molecule type" value="Genomic_DNA"/>
</dbReference>
<evidence type="ECO:0000256" key="6">
    <source>
        <dbReference type="ARBA" id="ARBA00012487"/>
    </source>
</evidence>
<dbReference type="InterPro" id="IPR000374">
    <property type="entry name" value="PC_trans"/>
</dbReference>
<evidence type="ECO:0000256" key="14">
    <source>
        <dbReference type="ARBA" id="ARBA00023098"/>
    </source>
</evidence>
<keyword evidence="21" id="KW-1185">Reference proteome</keyword>
<feature type="transmembrane region" description="Helical" evidence="19">
    <location>
        <begin position="93"/>
        <end position="111"/>
    </location>
</feature>
<dbReference type="AlphaFoldDB" id="A0A7W6D720"/>
<dbReference type="PANTHER" id="PTHR46382">
    <property type="entry name" value="PHOSPHATIDATE CYTIDYLYLTRANSFERASE"/>
    <property type="match status" value="1"/>
</dbReference>